<evidence type="ECO:0000313" key="6">
    <source>
        <dbReference type="EMBL" id="XAO46778.1"/>
    </source>
</evidence>
<feature type="transmembrane region" description="Helical" evidence="5">
    <location>
        <begin position="86"/>
        <end position="105"/>
    </location>
</feature>
<keyword evidence="6" id="KW-0489">Methyltransferase</keyword>
<evidence type="ECO:0000256" key="2">
    <source>
        <dbReference type="ARBA" id="ARBA00022692"/>
    </source>
</evidence>
<keyword evidence="4 5" id="KW-0472">Membrane</keyword>
<feature type="transmembrane region" description="Helical" evidence="5">
    <location>
        <begin position="61"/>
        <end position="79"/>
    </location>
</feature>
<evidence type="ECO:0000256" key="1">
    <source>
        <dbReference type="ARBA" id="ARBA00004127"/>
    </source>
</evidence>
<dbReference type="GO" id="GO:0012505">
    <property type="term" value="C:endomembrane system"/>
    <property type="evidence" value="ECO:0007669"/>
    <property type="project" value="UniProtKB-SubCell"/>
</dbReference>
<keyword evidence="7" id="KW-1185">Reference proteome</keyword>
<accession>A0AAU6WI41</accession>
<comment type="subcellular location">
    <subcellularLocation>
        <location evidence="1">Endomembrane system</location>
        <topology evidence="1">Multi-pass membrane protein</topology>
    </subcellularLocation>
</comment>
<dbReference type="RefSeq" id="WP_345473349.1">
    <property type="nucleotide sequence ID" value="NZ_CP125942.1"/>
</dbReference>
<reference evidence="6 7" key="1">
    <citation type="submission" date="2023-05" db="EMBL/GenBank/DDBJ databases">
        <title>Glutamicibacter sp. B1, complete genome.</title>
        <authorList>
            <person name="Long Y.H."/>
            <person name="Fang T."/>
            <person name="Li X.Y."/>
        </authorList>
    </citation>
    <scope>NUCLEOTIDE SEQUENCE [LARGE SCALE GENOMIC DNA]</scope>
    <source>
        <strain evidence="6 7">B1</strain>
    </source>
</reference>
<dbReference type="GO" id="GO:0004671">
    <property type="term" value="F:protein C-terminal S-isoprenylcysteine carboxyl O-methyltransferase activity"/>
    <property type="evidence" value="ECO:0007669"/>
    <property type="project" value="UniProtKB-EC"/>
</dbReference>
<dbReference type="GO" id="GO:0032259">
    <property type="term" value="P:methylation"/>
    <property type="evidence" value="ECO:0007669"/>
    <property type="project" value="UniProtKB-KW"/>
</dbReference>
<feature type="transmembrane region" description="Helical" evidence="5">
    <location>
        <begin position="166"/>
        <end position="184"/>
    </location>
</feature>
<protein>
    <submittedName>
        <fullName evidence="6">Isoprenylcysteine carboxylmethyltransferase family protein</fullName>
        <ecNumber evidence="6">2.1.1.100</ecNumber>
        <ecNumber evidence="6">2.1.1.334</ecNumber>
    </submittedName>
</protein>
<organism evidence="6 7">
    <name type="scientific">Glutamicibacter ectropisis</name>
    <dbReference type="NCBI Taxonomy" id="3046593"/>
    <lineage>
        <taxon>Bacteria</taxon>
        <taxon>Bacillati</taxon>
        <taxon>Actinomycetota</taxon>
        <taxon>Actinomycetes</taxon>
        <taxon>Micrococcales</taxon>
        <taxon>Micrococcaceae</taxon>
        <taxon>Glutamicibacter</taxon>
    </lineage>
</organism>
<dbReference type="AlphaFoldDB" id="A0AAU6WI41"/>
<dbReference type="EC" id="2.1.1.100" evidence="6"/>
<name>A0AAU6WI41_9MICC</name>
<sequence>MRDSFEKRLNKRRSLTTSSGQLDWSRCYFLIQSLAGAMWWIGVFTIPGIRNATLGTLPAQLIAWFDIPLFILGSLLLALGWRQGAWVVLPWITLVTAAMFIYSLITATAGLGTLIMIASWVCSLLAAIQMFIGRIPSEHLIRGPFAFRTAPQRNVKGHFWRTASQLLCFWALFLFVIPAIILVIERRLNVMLQFPVELRLFGVLALISASSLGIWSAVTMSTRGQGTPLPSSMPRRLVISGPYRFVRNPMAVAGITQGVAVGLISSSWLVVVYALAGSLLWNWLIRPQEEANLEENFAEEFRNYKNNVSCWVPTIHIRRN</sequence>
<keyword evidence="3 5" id="KW-1133">Transmembrane helix</keyword>
<evidence type="ECO:0000256" key="4">
    <source>
        <dbReference type="ARBA" id="ARBA00023136"/>
    </source>
</evidence>
<gene>
    <name evidence="6" type="ORF">QMQ05_04405</name>
</gene>
<evidence type="ECO:0000256" key="5">
    <source>
        <dbReference type="SAM" id="Phobius"/>
    </source>
</evidence>
<feature type="transmembrane region" description="Helical" evidence="5">
    <location>
        <begin position="196"/>
        <end position="218"/>
    </location>
</feature>
<evidence type="ECO:0000313" key="7">
    <source>
        <dbReference type="Proteomes" id="UP001486888"/>
    </source>
</evidence>
<dbReference type="KEGG" id="gey:QMQ05_04405"/>
<proteinExistence type="predicted"/>
<dbReference type="EC" id="2.1.1.334" evidence="6"/>
<evidence type="ECO:0000256" key="3">
    <source>
        <dbReference type="ARBA" id="ARBA00022989"/>
    </source>
</evidence>
<feature type="transmembrane region" description="Helical" evidence="5">
    <location>
        <begin position="27"/>
        <end position="49"/>
    </location>
</feature>
<feature type="transmembrane region" description="Helical" evidence="5">
    <location>
        <begin position="250"/>
        <end position="276"/>
    </location>
</feature>
<dbReference type="Proteomes" id="UP001486888">
    <property type="component" value="Chromosome"/>
</dbReference>
<dbReference type="Pfam" id="PF04191">
    <property type="entry name" value="PEMT"/>
    <property type="match status" value="1"/>
</dbReference>
<dbReference type="Gene3D" id="1.20.120.1630">
    <property type="match status" value="1"/>
</dbReference>
<keyword evidence="6" id="KW-0808">Transferase</keyword>
<keyword evidence="2 5" id="KW-0812">Transmembrane</keyword>
<dbReference type="InterPro" id="IPR007318">
    <property type="entry name" value="Phopholipid_MeTrfase"/>
</dbReference>
<dbReference type="EMBL" id="CP125942">
    <property type="protein sequence ID" value="XAO46778.1"/>
    <property type="molecule type" value="Genomic_DNA"/>
</dbReference>